<keyword evidence="5" id="KW-0067">ATP-binding</keyword>
<evidence type="ECO:0000256" key="2">
    <source>
        <dbReference type="ARBA" id="ARBA00022679"/>
    </source>
</evidence>
<dbReference type="Proteomes" id="UP000558113">
    <property type="component" value="Unassembled WGS sequence"/>
</dbReference>
<evidence type="ECO:0000256" key="6">
    <source>
        <dbReference type="ARBA" id="ARBA00023308"/>
    </source>
</evidence>
<evidence type="ECO:0000256" key="4">
    <source>
        <dbReference type="ARBA" id="ARBA00022777"/>
    </source>
</evidence>
<dbReference type="GO" id="GO:0008993">
    <property type="term" value="F:rhamnulokinase activity"/>
    <property type="evidence" value="ECO:0007669"/>
    <property type="project" value="InterPro"/>
</dbReference>
<evidence type="ECO:0000313" key="10">
    <source>
        <dbReference type="EMBL" id="NBC67506.1"/>
    </source>
</evidence>
<gene>
    <name evidence="10" type="ORF">GT003_00675</name>
</gene>
<dbReference type="InterPro" id="IPR018484">
    <property type="entry name" value="FGGY_N"/>
</dbReference>
<feature type="domain" description="Carbohydrate kinase FGGY N-terminal" evidence="8">
    <location>
        <begin position="50"/>
        <end position="288"/>
    </location>
</feature>
<dbReference type="InterPro" id="IPR018485">
    <property type="entry name" value="FGGY_C"/>
</dbReference>
<keyword evidence="4 10" id="KW-0418">Kinase</keyword>
<evidence type="ECO:0000256" key="3">
    <source>
        <dbReference type="ARBA" id="ARBA00022741"/>
    </source>
</evidence>
<dbReference type="OrthoDB" id="9761504at2"/>
<dbReference type="GO" id="GO:0019301">
    <property type="term" value="P:rhamnose catabolic process"/>
    <property type="evidence" value="ECO:0007669"/>
    <property type="project" value="InterPro"/>
</dbReference>
<dbReference type="PANTHER" id="PTHR43095">
    <property type="entry name" value="SUGAR KINASE"/>
    <property type="match status" value="1"/>
</dbReference>
<evidence type="ECO:0000256" key="5">
    <source>
        <dbReference type="ARBA" id="ARBA00022840"/>
    </source>
</evidence>
<name>A0A7X4YKS8_9BACL</name>
<dbReference type="Pfam" id="PF00370">
    <property type="entry name" value="FGGY_N"/>
    <property type="match status" value="1"/>
</dbReference>
<protein>
    <submittedName>
        <fullName evidence="10">Rhamnulokinase</fullName>
    </submittedName>
</protein>
<keyword evidence="2" id="KW-0808">Transferase</keyword>
<comment type="caution">
    <text evidence="10">The sequence shown here is derived from an EMBL/GenBank/DDBJ whole genome shotgun (WGS) entry which is preliminary data.</text>
</comment>
<dbReference type="InterPro" id="IPR013449">
    <property type="entry name" value="Rhamnulokinase"/>
</dbReference>
<evidence type="ECO:0000256" key="1">
    <source>
        <dbReference type="ARBA" id="ARBA00009156"/>
    </source>
</evidence>
<evidence type="ECO:0000259" key="9">
    <source>
        <dbReference type="Pfam" id="PF02782"/>
    </source>
</evidence>
<keyword evidence="11" id="KW-1185">Reference proteome</keyword>
<dbReference type="GO" id="GO:0005524">
    <property type="term" value="F:ATP binding"/>
    <property type="evidence" value="ECO:0007669"/>
    <property type="project" value="UniProtKB-KW"/>
</dbReference>
<dbReference type="AlphaFoldDB" id="A0A7X4YKS8"/>
<dbReference type="InterPro" id="IPR043129">
    <property type="entry name" value="ATPase_NBD"/>
</dbReference>
<dbReference type="Gene3D" id="3.30.420.40">
    <property type="match status" value="2"/>
</dbReference>
<keyword evidence="6" id="KW-0684">Rhamnose metabolism</keyword>
<sequence length="537" mass="59027">MRELPPRFNSRRGNSRKISASNPAACAPQGFEAVLAGDDERLGGFLLPSILAYDLGASSGRALLGRLNNRTIEVEEVHRFGNDPVVVGDRMHWDILRLYHDIKQGLLKAKHAGETISSLAIDSWAVDFGLVGRGGELLGNPYHYRDRHTDGVMERTMERLTASRIFGRSGIQFLPFNTIYQLAALKEADSPLLEQAKHFLMIPDLLRYFLTGEMHNEFSNATTTQFYNPVLGGWDAELLADIGISPSLFGNVVQPGTRVGQLRASLTEELGIDAIPVFAVAEHDTGSAVAAVPALERDFAYLSCGTWSLMGTEVDQPVMGELAQTLNFTNEGGVGGTFRLLKNIMGLWILNESHRTWEKAGLSYSFPELVALAEKAPAFRSLIDPDDPMFLHAGDMPSRIANYCERTGQQAPQSPGEFVRCILESLALKYRYVLELTERLSGKSFSGLHMVGGGIQNALLCQWSANAIGKPVWAGPVEGSALGNLAVQWIAQGELSDIWEARKVIRESFPVTVYEPRDGAQWEDAYGRFRALTGLSK</sequence>
<dbReference type="InterPro" id="IPR050406">
    <property type="entry name" value="FGGY_Carb_Kinase"/>
</dbReference>
<feature type="region of interest" description="Disordered" evidence="7">
    <location>
        <begin position="1"/>
        <end position="22"/>
    </location>
</feature>
<organism evidence="10 11">
    <name type="scientific">Paenibacillus sacheonensis</name>
    <dbReference type="NCBI Taxonomy" id="742054"/>
    <lineage>
        <taxon>Bacteria</taxon>
        <taxon>Bacillati</taxon>
        <taxon>Bacillota</taxon>
        <taxon>Bacilli</taxon>
        <taxon>Bacillales</taxon>
        <taxon>Paenibacillaceae</taxon>
        <taxon>Paenibacillus</taxon>
    </lineage>
</organism>
<dbReference type="PANTHER" id="PTHR43095:SF2">
    <property type="entry name" value="GLUCONOKINASE"/>
    <property type="match status" value="1"/>
</dbReference>
<proteinExistence type="inferred from homology"/>
<evidence type="ECO:0000259" key="8">
    <source>
        <dbReference type="Pfam" id="PF00370"/>
    </source>
</evidence>
<dbReference type="Pfam" id="PF02782">
    <property type="entry name" value="FGGY_C"/>
    <property type="match status" value="1"/>
</dbReference>
<reference evidence="10 11" key="1">
    <citation type="submission" date="2020-01" db="EMBL/GenBank/DDBJ databases">
        <title>Paenibacillus soybeanensis sp. nov. isolated from the nodules of soybean (Glycine max(L.) Merr).</title>
        <authorList>
            <person name="Wang H."/>
        </authorList>
    </citation>
    <scope>NUCLEOTIDE SEQUENCE [LARGE SCALE GENOMIC DNA]</scope>
    <source>
        <strain evidence="10 11">DSM 23054</strain>
    </source>
</reference>
<feature type="domain" description="Carbohydrate kinase FGGY C-terminal" evidence="9">
    <location>
        <begin position="300"/>
        <end position="491"/>
    </location>
</feature>
<evidence type="ECO:0000256" key="7">
    <source>
        <dbReference type="SAM" id="MobiDB-lite"/>
    </source>
</evidence>
<evidence type="ECO:0000313" key="11">
    <source>
        <dbReference type="Proteomes" id="UP000558113"/>
    </source>
</evidence>
<dbReference type="SUPFAM" id="SSF53067">
    <property type="entry name" value="Actin-like ATPase domain"/>
    <property type="match status" value="2"/>
</dbReference>
<comment type="similarity">
    <text evidence="1">Belongs to the FGGY kinase family.</text>
</comment>
<dbReference type="EMBL" id="JAAAMU010000001">
    <property type="protein sequence ID" value="NBC67506.1"/>
    <property type="molecule type" value="Genomic_DNA"/>
</dbReference>
<dbReference type="CDD" id="cd07771">
    <property type="entry name" value="ASKHA_NBD_FGGY_RhaB-like"/>
    <property type="match status" value="1"/>
</dbReference>
<keyword evidence="3" id="KW-0547">Nucleotide-binding</keyword>
<accession>A0A7X4YKS8</accession>